<name>Q8GYS5_ARATH</name>
<dbReference type="AlphaFoldDB" id="Q8GYS5"/>
<organism evidence="1">
    <name type="scientific">Arabidopsis thaliana</name>
    <name type="common">Mouse-ear cress</name>
    <dbReference type="NCBI Taxonomy" id="3702"/>
    <lineage>
        <taxon>Eukaryota</taxon>
        <taxon>Viridiplantae</taxon>
        <taxon>Streptophyta</taxon>
        <taxon>Embryophyta</taxon>
        <taxon>Tracheophyta</taxon>
        <taxon>Spermatophyta</taxon>
        <taxon>Magnoliopsida</taxon>
        <taxon>eudicotyledons</taxon>
        <taxon>Gunneridae</taxon>
        <taxon>Pentapetalae</taxon>
        <taxon>rosids</taxon>
        <taxon>malvids</taxon>
        <taxon>Brassicales</taxon>
        <taxon>Brassicaceae</taxon>
        <taxon>Camelineae</taxon>
        <taxon>Arabidopsis</taxon>
    </lineage>
</organism>
<proteinExistence type="evidence at transcript level"/>
<accession>Q8GYS5</accession>
<reference evidence="1" key="1">
    <citation type="submission" date="2002-11" db="EMBL/GenBank/DDBJ databases">
        <title>Arabidopsis thaliana full-length cDNA.</title>
        <authorList>
            <person name="Seki M."/>
            <person name="Iida K."/>
            <person name="Satou M."/>
            <person name="Sakurai T."/>
            <person name="Akiyama K."/>
            <person name="Ishida J."/>
            <person name="Nakajima M."/>
            <person name="Enju A."/>
            <person name="Kamiya A."/>
            <person name="Narusaka M."/>
            <person name="Carninci P."/>
            <person name="Kawai J."/>
            <person name="Hayashizaki Y."/>
            <person name="Shinozaki K."/>
        </authorList>
    </citation>
    <scope>NUCLEOTIDE SEQUENCE</scope>
</reference>
<evidence type="ECO:0000313" key="1">
    <source>
        <dbReference type="EMBL" id="BAC42085.1"/>
    </source>
</evidence>
<sequence>MVVLFLDELDLDRSADFLIEEVEFVDFVPELSFLSSELVLVVLEEDFVELSL</sequence>
<protein>
    <submittedName>
        <fullName evidence="1">Uncharacterized protein</fullName>
    </submittedName>
</protein>
<dbReference type="EMBL" id="AK117420">
    <property type="protein sequence ID" value="BAC42085.1"/>
    <property type="molecule type" value="mRNA"/>
</dbReference>